<feature type="compositionally biased region" description="Polar residues" evidence="2">
    <location>
        <begin position="1"/>
        <end position="13"/>
    </location>
</feature>
<accession>A0A1S1HET5</accession>
<evidence type="ECO:0000313" key="4">
    <source>
        <dbReference type="Proteomes" id="UP000179467"/>
    </source>
</evidence>
<organism evidence="3 4">
    <name type="scientific">Edaphosphingomonas haloaromaticamans</name>
    <dbReference type="NCBI Taxonomy" id="653954"/>
    <lineage>
        <taxon>Bacteria</taxon>
        <taxon>Pseudomonadati</taxon>
        <taxon>Pseudomonadota</taxon>
        <taxon>Alphaproteobacteria</taxon>
        <taxon>Sphingomonadales</taxon>
        <taxon>Rhizorhabdaceae</taxon>
        <taxon>Edaphosphingomonas</taxon>
    </lineage>
</organism>
<evidence type="ECO:0000256" key="1">
    <source>
        <dbReference type="SAM" id="Coils"/>
    </source>
</evidence>
<dbReference type="OrthoDB" id="8478039at2"/>
<dbReference type="AlphaFoldDB" id="A0A1S1HET5"/>
<name>A0A1S1HET5_9SPHN</name>
<sequence length="562" mass="60735">MLVKSENVNSSAATDGRALVARDPVGPEVPRAFTPSDEAELRRLQDRHGIVTRLEGNAVRRRALLLRDQHRFVQKYGVASINAYAESLGFKHLAATLVLHLGAQLLLNINMQEAAEGERDALQHEVSQLARALATLAARKGEHDHLNDDAFVDWYRAQGRISGLAKNYLEANRAAKADGKKADSVPTKTPDEQVAEMFDNPAALEIDAVAGIASGQEGVLIFRHEGDKLRLIPLTANKATIIGLAGYAPCPLTAAPADLRFYRAMLLAGAAFVPDETSDIPIEDVPEGDVANDSYDMLPAYGMYLVERGRFSIAHARRDDGLILEIIPSVDLGYSMKGECFIDNFTRRRLNGRLVGEADAALFGLNPVEGVAAPVTIAGQTKTVTFTSKADGKPVNLIIKPRQMGTVWTYRVSPAFAPIASVIMSPETVAAFDGSFMKVLLRQQKDRAVTITVGSKGISFANGKAAAAPFDADAQGDAKVQVMLDDLRRAMVGLLPLPMTDGLTWQLDPNGLLLIEAATEVATYRVFVQTLEPNREQPTRSRALRERVQSLPKSDAPAAAAA</sequence>
<feature type="region of interest" description="Disordered" evidence="2">
    <location>
        <begin position="535"/>
        <end position="562"/>
    </location>
</feature>
<keyword evidence="1" id="KW-0175">Coiled coil</keyword>
<feature type="coiled-coil region" evidence="1">
    <location>
        <begin position="112"/>
        <end position="139"/>
    </location>
</feature>
<reference evidence="3 4" key="1">
    <citation type="submission" date="2016-09" db="EMBL/GenBank/DDBJ databases">
        <title>Metabolic pathway, cell adaptation mechanisms and a novel monoxygenase revealed through proteogenomic-transcription analysis of a Sphingomonas haloaromaticamans strain degrading the fungicide ortho-phenylphenol.</title>
        <authorList>
            <person name="Perruchon C."/>
            <person name="Papadopoulou E.S."/>
            <person name="Rousidou C."/>
            <person name="Vasileiadis S."/>
            <person name="Tanou G."/>
            <person name="Amoutzias G."/>
            <person name="Molassiotis A."/>
            <person name="Karpouzas D.G."/>
        </authorList>
    </citation>
    <scope>NUCLEOTIDE SEQUENCE [LARGE SCALE GENOMIC DNA]</scope>
    <source>
        <strain evidence="3 4">P3</strain>
    </source>
</reference>
<keyword evidence="4" id="KW-1185">Reference proteome</keyword>
<gene>
    <name evidence="3" type="ORF">BHE75_02694</name>
</gene>
<comment type="caution">
    <text evidence="3">The sequence shown here is derived from an EMBL/GenBank/DDBJ whole genome shotgun (WGS) entry which is preliminary data.</text>
</comment>
<evidence type="ECO:0000256" key="2">
    <source>
        <dbReference type="SAM" id="MobiDB-lite"/>
    </source>
</evidence>
<dbReference type="EMBL" id="MIPT01000001">
    <property type="protein sequence ID" value="OHT20694.1"/>
    <property type="molecule type" value="Genomic_DNA"/>
</dbReference>
<feature type="region of interest" description="Disordered" evidence="2">
    <location>
        <begin position="1"/>
        <end position="33"/>
    </location>
</feature>
<dbReference type="Proteomes" id="UP000179467">
    <property type="component" value="Unassembled WGS sequence"/>
</dbReference>
<protein>
    <submittedName>
        <fullName evidence="3">Uncharacterized protein</fullName>
    </submittedName>
</protein>
<proteinExistence type="predicted"/>
<dbReference type="RefSeq" id="WP_139181727.1">
    <property type="nucleotide sequence ID" value="NZ_MIPT01000001.1"/>
</dbReference>
<evidence type="ECO:0000313" key="3">
    <source>
        <dbReference type="EMBL" id="OHT20694.1"/>
    </source>
</evidence>
<feature type="compositionally biased region" description="Basic and acidic residues" evidence="2">
    <location>
        <begin position="535"/>
        <end position="548"/>
    </location>
</feature>